<dbReference type="GO" id="GO:0030020">
    <property type="term" value="F:extracellular matrix structural constituent conferring tensile strength"/>
    <property type="evidence" value="ECO:0007669"/>
    <property type="project" value="TreeGrafter"/>
</dbReference>
<evidence type="ECO:0000256" key="2">
    <source>
        <dbReference type="SAM" id="SignalP"/>
    </source>
</evidence>
<keyword evidence="2" id="KW-0732">Signal</keyword>
<sequence>MRTRGFVRIQPNNSRGTEMRRKPTALLRRVAVPAVTAALLAGAASTAHAAVVGGGDGEHPCKHACPPGKPGPTGPAGATGPTGPEGQAGATGPTGPEGLTGATGPTGPEGLTGATGATGPQGLTGATGATGPAGPTQPTEIVRQTYTLTSGLNTGTATCPARTVITGGGVVTPLGGNNLTAQQYESFPSTESTWTVSFNNSAGTTGSYTVYAVCIPIS</sequence>
<feature type="region of interest" description="Disordered" evidence="1">
    <location>
        <begin position="54"/>
        <end position="138"/>
    </location>
</feature>
<name>A0A5D0U103_9ACTN</name>
<dbReference type="InterPro" id="IPR008160">
    <property type="entry name" value="Collagen"/>
</dbReference>
<feature type="chain" id="PRO_5023014389" evidence="2">
    <location>
        <begin position="50"/>
        <end position="218"/>
    </location>
</feature>
<evidence type="ECO:0000313" key="3">
    <source>
        <dbReference type="EMBL" id="TYC12251.1"/>
    </source>
</evidence>
<dbReference type="EMBL" id="VSFF01000009">
    <property type="protein sequence ID" value="TYC12251.1"/>
    <property type="molecule type" value="Genomic_DNA"/>
</dbReference>
<comment type="caution">
    <text evidence="3">The sequence shown here is derived from an EMBL/GenBank/DDBJ whole genome shotgun (WGS) entry which is preliminary data.</text>
</comment>
<gene>
    <name evidence="3" type="ORF">FXF65_23570</name>
</gene>
<dbReference type="GO" id="GO:0030198">
    <property type="term" value="P:extracellular matrix organization"/>
    <property type="evidence" value="ECO:0007669"/>
    <property type="project" value="TreeGrafter"/>
</dbReference>
<reference evidence="3 4" key="1">
    <citation type="submission" date="2019-08" db="EMBL/GenBank/DDBJ databases">
        <title>Actinomadura sp. nov. CYP1-5 isolated from mountain soil.</title>
        <authorList>
            <person name="Songsumanus A."/>
            <person name="Kuncharoen N."/>
            <person name="Kudo T."/>
            <person name="Yuki M."/>
            <person name="Igarashi Y."/>
            <person name="Tanasupawat S."/>
        </authorList>
    </citation>
    <scope>NUCLEOTIDE SEQUENCE [LARGE SCALE GENOMIC DNA]</scope>
    <source>
        <strain evidence="3 4">GKU157</strain>
    </source>
</reference>
<feature type="region of interest" description="Disordered" evidence="1">
    <location>
        <begin position="1"/>
        <end position="21"/>
    </location>
</feature>
<proteinExistence type="predicted"/>
<dbReference type="Pfam" id="PF01391">
    <property type="entry name" value="Collagen"/>
    <property type="match status" value="1"/>
</dbReference>
<protein>
    <submittedName>
        <fullName evidence="3">Collagen-like protein</fullName>
    </submittedName>
</protein>
<evidence type="ECO:0000256" key="1">
    <source>
        <dbReference type="SAM" id="MobiDB-lite"/>
    </source>
</evidence>
<accession>A0A5D0U103</accession>
<keyword evidence="4" id="KW-1185">Reference proteome</keyword>
<dbReference type="GO" id="GO:0005615">
    <property type="term" value="C:extracellular space"/>
    <property type="evidence" value="ECO:0007669"/>
    <property type="project" value="TreeGrafter"/>
</dbReference>
<dbReference type="GO" id="GO:0031012">
    <property type="term" value="C:extracellular matrix"/>
    <property type="evidence" value="ECO:0007669"/>
    <property type="project" value="TreeGrafter"/>
</dbReference>
<dbReference type="Proteomes" id="UP000322634">
    <property type="component" value="Unassembled WGS sequence"/>
</dbReference>
<dbReference type="OrthoDB" id="4350873at2"/>
<keyword evidence="3" id="KW-0176">Collagen</keyword>
<dbReference type="AlphaFoldDB" id="A0A5D0U103"/>
<organism evidence="3 4">
    <name type="scientific">Actinomadura syzygii</name>
    <dbReference type="NCBI Taxonomy" id="1427538"/>
    <lineage>
        <taxon>Bacteria</taxon>
        <taxon>Bacillati</taxon>
        <taxon>Actinomycetota</taxon>
        <taxon>Actinomycetes</taxon>
        <taxon>Streptosporangiales</taxon>
        <taxon>Thermomonosporaceae</taxon>
        <taxon>Actinomadura</taxon>
    </lineage>
</organism>
<dbReference type="PANTHER" id="PTHR24023">
    <property type="entry name" value="COLLAGEN ALPHA"/>
    <property type="match status" value="1"/>
</dbReference>
<feature type="signal peptide" evidence="2">
    <location>
        <begin position="1"/>
        <end position="49"/>
    </location>
</feature>
<dbReference type="InterPro" id="IPR050149">
    <property type="entry name" value="Collagen_superfamily"/>
</dbReference>
<dbReference type="PANTHER" id="PTHR24023:SF1095">
    <property type="entry name" value="EGF-LIKE DOMAIN-CONTAINING PROTEIN"/>
    <property type="match status" value="1"/>
</dbReference>
<feature type="compositionally biased region" description="Low complexity" evidence="1">
    <location>
        <begin position="75"/>
        <end position="138"/>
    </location>
</feature>
<evidence type="ECO:0000313" key="4">
    <source>
        <dbReference type="Proteomes" id="UP000322634"/>
    </source>
</evidence>